<dbReference type="AlphaFoldDB" id="A0A1G2A8G4"/>
<organism evidence="2 3">
    <name type="scientific">Candidatus Jacksonbacteria bacterium RIFCSPLOWO2_02_FULL_44_20</name>
    <dbReference type="NCBI Taxonomy" id="1798460"/>
    <lineage>
        <taxon>Bacteria</taxon>
        <taxon>Candidatus Jacksoniibacteriota</taxon>
    </lineage>
</organism>
<dbReference type="CDD" id="cd02440">
    <property type="entry name" value="AdoMet_MTases"/>
    <property type="match status" value="1"/>
</dbReference>
<evidence type="ECO:0000256" key="1">
    <source>
        <dbReference type="ARBA" id="ARBA00022679"/>
    </source>
</evidence>
<evidence type="ECO:0008006" key="4">
    <source>
        <dbReference type="Google" id="ProtNLM"/>
    </source>
</evidence>
<dbReference type="PANTHER" id="PTHR43861:SF3">
    <property type="entry name" value="PUTATIVE (AFU_ORTHOLOGUE AFUA_2G14390)-RELATED"/>
    <property type="match status" value="1"/>
</dbReference>
<sequence length="343" mass="38790">MIKIRTDKNTNCHLCDNQGIILYKDLTDSQGLIDGSWDMYQCKECSLLWLNPRTIPEDIPKLYPRTYYTHAKDHRSKLGLIYDALLSSVVKTHGGYGRDAAIRSRIGWFLGLIPIVKTAALRSTLFVTGPPRGTHLDVGCGSGLWLKKTKKLGWNTLGIDHDKEAIAIARKFGLHVLYGNMENSAIESNSIEIVTARHVLEHVLEPRTFLKECLRVLKPGGRAIIITPNIESYGAQTFSRHWRGFEPPRHLYLFSVKSLALCAKSAGFNIETCTTLTISAFRMAMRSYQIKNQKRNVSWSIKIRSLIFMMQEAILNAFEKRRGEEVLLIATKPDAQVNEVLTS</sequence>
<dbReference type="GO" id="GO:0016740">
    <property type="term" value="F:transferase activity"/>
    <property type="evidence" value="ECO:0007669"/>
    <property type="project" value="UniProtKB-KW"/>
</dbReference>
<proteinExistence type="predicted"/>
<evidence type="ECO:0000313" key="3">
    <source>
        <dbReference type="Proteomes" id="UP000178315"/>
    </source>
</evidence>
<evidence type="ECO:0000313" key="2">
    <source>
        <dbReference type="EMBL" id="OGY72786.1"/>
    </source>
</evidence>
<reference evidence="2 3" key="1">
    <citation type="journal article" date="2016" name="Nat. Commun.">
        <title>Thousands of microbial genomes shed light on interconnected biogeochemical processes in an aquifer system.</title>
        <authorList>
            <person name="Anantharaman K."/>
            <person name="Brown C.T."/>
            <person name="Hug L.A."/>
            <person name="Sharon I."/>
            <person name="Castelle C.J."/>
            <person name="Probst A.J."/>
            <person name="Thomas B.C."/>
            <person name="Singh A."/>
            <person name="Wilkins M.J."/>
            <person name="Karaoz U."/>
            <person name="Brodie E.L."/>
            <person name="Williams K.H."/>
            <person name="Hubbard S.S."/>
            <person name="Banfield J.F."/>
        </authorList>
    </citation>
    <scope>NUCLEOTIDE SEQUENCE [LARGE SCALE GENOMIC DNA]</scope>
</reference>
<comment type="caution">
    <text evidence="2">The sequence shown here is derived from an EMBL/GenBank/DDBJ whole genome shotgun (WGS) entry which is preliminary data.</text>
</comment>
<dbReference type="SUPFAM" id="SSF53335">
    <property type="entry name" value="S-adenosyl-L-methionine-dependent methyltransferases"/>
    <property type="match status" value="1"/>
</dbReference>
<dbReference type="PANTHER" id="PTHR43861">
    <property type="entry name" value="TRANS-ACONITATE 2-METHYLTRANSFERASE-RELATED"/>
    <property type="match status" value="1"/>
</dbReference>
<keyword evidence="1" id="KW-0808">Transferase</keyword>
<accession>A0A1G2A8G4</accession>
<name>A0A1G2A8G4_9BACT</name>
<dbReference type="Gene3D" id="3.40.50.150">
    <property type="entry name" value="Vaccinia Virus protein VP39"/>
    <property type="match status" value="1"/>
</dbReference>
<protein>
    <recommendedName>
        <fullName evidence="4">Methyltransferase type 11 domain-containing protein</fullName>
    </recommendedName>
</protein>
<dbReference type="InterPro" id="IPR029063">
    <property type="entry name" value="SAM-dependent_MTases_sf"/>
</dbReference>
<dbReference type="Pfam" id="PF13489">
    <property type="entry name" value="Methyltransf_23"/>
    <property type="match status" value="1"/>
</dbReference>
<gene>
    <name evidence="2" type="ORF">A3H61_02430</name>
</gene>
<dbReference type="Proteomes" id="UP000178315">
    <property type="component" value="Unassembled WGS sequence"/>
</dbReference>
<dbReference type="EMBL" id="MHJU01000023">
    <property type="protein sequence ID" value="OGY72786.1"/>
    <property type="molecule type" value="Genomic_DNA"/>
</dbReference>